<proteinExistence type="inferred from homology"/>
<dbReference type="PANTHER" id="PTHR43477">
    <property type="entry name" value="DIHYDROANTICAPSIN 7-DEHYDROGENASE"/>
    <property type="match status" value="1"/>
</dbReference>
<name>A0A7W6DKF7_9SPHN</name>
<dbReference type="AlphaFoldDB" id="A0A7W6DKF7"/>
<protein>
    <submittedName>
        <fullName evidence="3">NAD(P)-dependent dehydrogenase (Short-subunit alcohol dehydrogenase family)</fullName>
    </submittedName>
</protein>
<dbReference type="Pfam" id="PF13561">
    <property type="entry name" value="adh_short_C2"/>
    <property type="match status" value="1"/>
</dbReference>
<dbReference type="Gene3D" id="3.40.50.720">
    <property type="entry name" value="NAD(P)-binding Rossmann-like Domain"/>
    <property type="match status" value="1"/>
</dbReference>
<dbReference type="GO" id="GO:0016491">
    <property type="term" value="F:oxidoreductase activity"/>
    <property type="evidence" value="ECO:0007669"/>
    <property type="project" value="UniProtKB-KW"/>
</dbReference>
<evidence type="ECO:0000313" key="3">
    <source>
        <dbReference type="EMBL" id="MBB3982305.1"/>
    </source>
</evidence>
<reference evidence="3 4" key="1">
    <citation type="submission" date="2020-08" db="EMBL/GenBank/DDBJ databases">
        <title>Genomic Encyclopedia of Type Strains, Phase IV (KMG-IV): sequencing the most valuable type-strain genomes for metagenomic binning, comparative biology and taxonomic classification.</title>
        <authorList>
            <person name="Goeker M."/>
        </authorList>
    </citation>
    <scope>NUCLEOTIDE SEQUENCE [LARGE SCALE GENOMIC DNA]</scope>
    <source>
        <strain evidence="3 4">DSM 29348</strain>
    </source>
</reference>
<comment type="caution">
    <text evidence="3">The sequence shown here is derived from an EMBL/GenBank/DDBJ whole genome shotgun (WGS) entry which is preliminary data.</text>
</comment>
<dbReference type="InterPro" id="IPR036291">
    <property type="entry name" value="NAD(P)-bd_dom_sf"/>
</dbReference>
<keyword evidence="2" id="KW-0560">Oxidoreductase</keyword>
<comment type="similarity">
    <text evidence="1">Belongs to the short-chain dehydrogenases/reductases (SDR) family.</text>
</comment>
<evidence type="ECO:0000256" key="1">
    <source>
        <dbReference type="ARBA" id="ARBA00006484"/>
    </source>
</evidence>
<accession>A0A7W6DKF7</accession>
<dbReference type="PRINTS" id="PR00081">
    <property type="entry name" value="GDHRDH"/>
</dbReference>
<dbReference type="Proteomes" id="UP000552757">
    <property type="component" value="Unassembled WGS sequence"/>
</dbReference>
<organism evidence="3 4">
    <name type="scientific">Sphingobium fontiphilum</name>
    <dbReference type="NCBI Taxonomy" id="944425"/>
    <lineage>
        <taxon>Bacteria</taxon>
        <taxon>Pseudomonadati</taxon>
        <taxon>Pseudomonadota</taxon>
        <taxon>Alphaproteobacteria</taxon>
        <taxon>Sphingomonadales</taxon>
        <taxon>Sphingomonadaceae</taxon>
        <taxon>Sphingobium</taxon>
    </lineage>
</organism>
<keyword evidence="4" id="KW-1185">Reference proteome</keyword>
<dbReference type="SUPFAM" id="SSF51735">
    <property type="entry name" value="NAD(P)-binding Rossmann-fold domains"/>
    <property type="match status" value="1"/>
</dbReference>
<sequence length="121" mass="13048">MLGEMTLTAYGASKAALINLSRFLATQYGTQGIRSNVIGFVLSDNAIETTPQAVKDVLRDHHLNPELGSPRDIANVVAFLASDESRFINGAMIPVDGGFTAHQPTMVDFQRLFQAPGSNQL</sequence>
<dbReference type="PANTHER" id="PTHR43477:SF1">
    <property type="entry name" value="DIHYDROANTICAPSIN 7-DEHYDROGENASE"/>
    <property type="match status" value="1"/>
</dbReference>
<evidence type="ECO:0000313" key="4">
    <source>
        <dbReference type="Proteomes" id="UP000552757"/>
    </source>
</evidence>
<gene>
    <name evidence="3" type="ORF">GGR44_001968</name>
</gene>
<dbReference type="InterPro" id="IPR051122">
    <property type="entry name" value="SDR_DHRS6-like"/>
</dbReference>
<dbReference type="EMBL" id="JACIEB010000004">
    <property type="protein sequence ID" value="MBB3982305.1"/>
    <property type="molecule type" value="Genomic_DNA"/>
</dbReference>
<evidence type="ECO:0000256" key="2">
    <source>
        <dbReference type="ARBA" id="ARBA00023002"/>
    </source>
</evidence>
<dbReference type="InterPro" id="IPR002347">
    <property type="entry name" value="SDR_fam"/>
</dbReference>